<dbReference type="EMBL" id="BAAAZO010000001">
    <property type="protein sequence ID" value="GAA3591995.1"/>
    <property type="molecule type" value="Genomic_DNA"/>
</dbReference>
<dbReference type="RefSeq" id="WP_231484963.1">
    <property type="nucleotide sequence ID" value="NZ_BAAAZO010000001.1"/>
</dbReference>
<dbReference type="SUPFAM" id="SSF47413">
    <property type="entry name" value="lambda repressor-like DNA-binding domains"/>
    <property type="match status" value="1"/>
</dbReference>
<dbReference type="Pfam" id="PF19054">
    <property type="entry name" value="DUF5753"/>
    <property type="match status" value="1"/>
</dbReference>
<accession>A0ABP6Z0T4</accession>
<dbReference type="InterPro" id="IPR043917">
    <property type="entry name" value="DUF5753"/>
</dbReference>
<evidence type="ECO:0000259" key="1">
    <source>
        <dbReference type="PROSITE" id="PS50943"/>
    </source>
</evidence>
<reference evidence="3" key="1">
    <citation type="journal article" date="2019" name="Int. J. Syst. Evol. Microbiol.">
        <title>The Global Catalogue of Microorganisms (GCM) 10K type strain sequencing project: providing services to taxonomists for standard genome sequencing and annotation.</title>
        <authorList>
            <consortium name="The Broad Institute Genomics Platform"/>
            <consortium name="The Broad Institute Genome Sequencing Center for Infectious Disease"/>
            <person name="Wu L."/>
            <person name="Ma J."/>
        </authorList>
    </citation>
    <scope>NUCLEOTIDE SEQUENCE [LARGE SCALE GENOMIC DNA]</scope>
    <source>
        <strain evidence="3">JCM 16902</strain>
    </source>
</reference>
<dbReference type="PROSITE" id="PS50943">
    <property type="entry name" value="HTH_CROC1"/>
    <property type="match status" value="1"/>
</dbReference>
<feature type="domain" description="HTH cro/C1-type" evidence="1">
    <location>
        <begin position="19"/>
        <end position="73"/>
    </location>
</feature>
<dbReference type="CDD" id="cd00093">
    <property type="entry name" value="HTH_XRE"/>
    <property type="match status" value="1"/>
</dbReference>
<sequence>MSGTRPNPTASRRALAARLRRMRLAAGKSTEDAARELMASASKISRLESGERAPQPRDVRDLARYYGVNDDEIEQLQDLVLEARRKGWWADYALEDDEQAELYLGLEFAASEVELFENLRWPGLLQTEEVTRVVLENLKPPGELSREYVKDQVILRRERQQRLLEGEISLHAIMDEAVLRRPLGENVVRQQVRRIIELAKSLSSVVVQVVPFEAGFYPGLDGTFNILSYPEGSGLAAMVFVEGLRGNMLFERNEIVERYRGVFRDVASRDALDPEDTIRWLEHFDAP</sequence>
<keyword evidence="3" id="KW-1185">Reference proteome</keyword>
<dbReference type="InterPro" id="IPR001387">
    <property type="entry name" value="Cro/C1-type_HTH"/>
</dbReference>
<comment type="caution">
    <text evidence="2">The sequence shown here is derived from an EMBL/GenBank/DDBJ whole genome shotgun (WGS) entry which is preliminary data.</text>
</comment>
<dbReference type="Proteomes" id="UP001501074">
    <property type="component" value="Unassembled WGS sequence"/>
</dbReference>
<evidence type="ECO:0000313" key="3">
    <source>
        <dbReference type="Proteomes" id="UP001501074"/>
    </source>
</evidence>
<evidence type="ECO:0000313" key="2">
    <source>
        <dbReference type="EMBL" id="GAA3591995.1"/>
    </source>
</evidence>
<dbReference type="SMART" id="SM00530">
    <property type="entry name" value="HTH_XRE"/>
    <property type="match status" value="1"/>
</dbReference>
<organism evidence="2 3">
    <name type="scientific">Kineosporia mesophila</name>
    <dbReference type="NCBI Taxonomy" id="566012"/>
    <lineage>
        <taxon>Bacteria</taxon>
        <taxon>Bacillati</taxon>
        <taxon>Actinomycetota</taxon>
        <taxon>Actinomycetes</taxon>
        <taxon>Kineosporiales</taxon>
        <taxon>Kineosporiaceae</taxon>
        <taxon>Kineosporia</taxon>
    </lineage>
</organism>
<gene>
    <name evidence="2" type="ORF">GCM10022223_03310</name>
</gene>
<dbReference type="Pfam" id="PF13560">
    <property type="entry name" value="HTH_31"/>
    <property type="match status" value="1"/>
</dbReference>
<name>A0ABP6Z0T4_9ACTN</name>
<protein>
    <submittedName>
        <fullName evidence="2">Helix-turn-helix transcriptional regulator</fullName>
    </submittedName>
</protein>
<dbReference type="Gene3D" id="1.10.260.40">
    <property type="entry name" value="lambda repressor-like DNA-binding domains"/>
    <property type="match status" value="1"/>
</dbReference>
<proteinExistence type="predicted"/>
<dbReference type="InterPro" id="IPR010982">
    <property type="entry name" value="Lambda_DNA-bd_dom_sf"/>
</dbReference>